<organism evidence="1 2">
    <name type="scientific">Massilia suwonensis</name>
    <dbReference type="NCBI Taxonomy" id="648895"/>
    <lineage>
        <taxon>Bacteria</taxon>
        <taxon>Pseudomonadati</taxon>
        <taxon>Pseudomonadota</taxon>
        <taxon>Betaproteobacteria</taxon>
        <taxon>Burkholderiales</taxon>
        <taxon>Oxalobacteraceae</taxon>
        <taxon>Telluria group</taxon>
        <taxon>Massilia</taxon>
    </lineage>
</organism>
<proteinExistence type="predicted"/>
<reference evidence="2" key="1">
    <citation type="journal article" date="2019" name="Int. J. Syst. Evol. Microbiol.">
        <title>The Global Catalogue of Microorganisms (GCM) 10K type strain sequencing project: providing services to taxonomists for standard genome sequencing and annotation.</title>
        <authorList>
            <consortium name="The Broad Institute Genomics Platform"/>
            <consortium name="The Broad Institute Genome Sequencing Center for Infectious Disease"/>
            <person name="Wu L."/>
            <person name="Ma J."/>
        </authorList>
    </citation>
    <scope>NUCLEOTIDE SEQUENCE [LARGE SCALE GENOMIC DNA]</scope>
    <source>
        <strain evidence="2">CCUG 43111</strain>
    </source>
</reference>
<comment type="caution">
    <text evidence="1">The sequence shown here is derived from an EMBL/GenBank/DDBJ whole genome shotgun (WGS) entry which is preliminary data.</text>
</comment>
<evidence type="ECO:0000313" key="1">
    <source>
        <dbReference type="EMBL" id="MFC5481146.1"/>
    </source>
</evidence>
<dbReference type="Proteomes" id="UP001596101">
    <property type="component" value="Unassembled WGS sequence"/>
</dbReference>
<dbReference type="RefSeq" id="WP_379761320.1">
    <property type="nucleotide sequence ID" value="NZ_JBHSMR010000014.1"/>
</dbReference>
<protein>
    <submittedName>
        <fullName evidence="1">Uncharacterized protein</fullName>
    </submittedName>
</protein>
<accession>A0ABW0MW59</accession>
<keyword evidence="2" id="KW-1185">Reference proteome</keyword>
<sequence length="514" mass="54943">MPVYVQHETLNRVSDVFNAEALWQAPGLALLSRRPLLRDLLERAPREQRGRAATRCFSHVTLVLPQDEVDDDRHLTRGARVRDLAQTLQALHQKDFGDLLGPDEVRYHVLGSESLEPGQVEVKFGHAVYLPAPGEEVQYTVSVSRDSAIWQPVCPVYPNGRLTVLGADAAHATHAVPGWPFAVDGSILLINDGPDAPLEVQVRPKETLECTFDAAAGYYTIRARASTAAPARLLLKVTPAQAKIAAAPRPVSAPPAPRPPAVWKTRARNLDDAELTAVPVLHRAAPAAPIPSHDATYAPVLRQRVSLAALALPRLSRYRDTGAASLEFGLQPDLGVGPLQPGGLLGFALDASDAVYAITADGRQRIGVPNRFAPVDGVDVRVLAPCAQMAERYSAIVCLPQAPGLPVNGGARHVFGRAAPALAALRVLDAGCLRSADGADLGGADRLGLSRLAFGFEAGAEGYRVTPESTTQALYHLDDKLGFVAAIEAQEDKPYLVPLGHHIVAGHYVLRVEA</sequence>
<name>A0ABW0MW59_9BURK</name>
<evidence type="ECO:0000313" key="2">
    <source>
        <dbReference type="Proteomes" id="UP001596101"/>
    </source>
</evidence>
<dbReference type="EMBL" id="JBHSMR010000014">
    <property type="protein sequence ID" value="MFC5481146.1"/>
    <property type="molecule type" value="Genomic_DNA"/>
</dbReference>
<gene>
    <name evidence="1" type="ORF">ACFPQ5_23370</name>
</gene>